<organism evidence="3 4">
    <name type="scientific">Sistotremastrum niveocremeum HHB9708</name>
    <dbReference type="NCBI Taxonomy" id="1314777"/>
    <lineage>
        <taxon>Eukaryota</taxon>
        <taxon>Fungi</taxon>
        <taxon>Dikarya</taxon>
        <taxon>Basidiomycota</taxon>
        <taxon>Agaricomycotina</taxon>
        <taxon>Agaricomycetes</taxon>
        <taxon>Sistotremastrales</taxon>
        <taxon>Sistotremastraceae</taxon>
        <taxon>Sertulicium</taxon>
        <taxon>Sertulicium niveocremeum</taxon>
    </lineage>
</organism>
<dbReference type="PANTHER" id="PTHR32470">
    <property type="entry name" value="ADH DEHYDROGENASE [UBIQUINONE] 1 ALPHA SUBCOMPLEX ASSEMBLY FACTOR 2"/>
    <property type="match status" value="1"/>
</dbReference>
<evidence type="ECO:0008006" key="5">
    <source>
        <dbReference type="Google" id="ProtNLM"/>
    </source>
</evidence>
<comment type="similarity">
    <text evidence="1">Belongs to the complex I NDUFA12 subunit family.</text>
</comment>
<feature type="compositionally biased region" description="Polar residues" evidence="2">
    <location>
        <begin position="117"/>
        <end position="141"/>
    </location>
</feature>
<protein>
    <recommendedName>
        <fullName evidence="5">NADH dehydrogenase [ubiquinone] 1 alpha subcomplex subunit</fullName>
    </recommendedName>
</protein>
<dbReference type="AlphaFoldDB" id="A0A164XUS9"/>
<keyword evidence="4" id="KW-1185">Reference proteome</keyword>
<evidence type="ECO:0000256" key="1">
    <source>
        <dbReference type="ARBA" id="ARBA00007355"/>
    </source>
</evidence>
<dbReference type="InterPro" id="IPR052618">
    <property type="entry name" value="ComplexI_NDUFA12"/>
</dbReference>
<dbReference type="GO" id="GO:0045271">
    <property type="term" value="C:respiratory chain complex I"/>
    <property type="evidence" value="ECO:0007669"/>
    <property type="project" value="InterPro"/>
</dbReference>
<dbReference type="PANTHER" id="PTHR32470:SF2">
    <property type="entry name" value="NADH DEHYDROGENASE [UBIQUINONE] 1 ALPHA SUBCOMPLEX ASSEMBLY FACTOR 2"/>
    <property type="match status" value="1"/>
</dbReference>
<feature type="non-terminal residue" evidence="3">
    <location>
        <position position="1"/>
    </location>
</feature>
<dbReference type="InterPro" id="IPR007763">
    <property type="entry name" value="NDUFA12"/>
</dbReference>
<reference evidence="3 4" key="1">
    <citation type="journal article" date="2016" name="Mol. Biol. Evol.">
        <title>Comparative Genomics of Early-Diverging Mushroom-Forming Fungi Provides Insights into the Origins of Lignocellulose Decay Capabilities.</title>
        <authorList>
            <person name="Nagy L.G."/>
            <person name="Riley R."/>
            <person name="Tritt A."/>
            <person name="Adam C."/>
            <person name="Daum C."/>
            <person name="Floudas D."/>
            <person name="Sun H."/>
            <person name="Yadav J.S."/>
            <person name="Pangilinan J."/>
            <person name="Larsson K.H."/>
            <person name="Matsuura K."/>
            <person name="Barry K."/>
            <person name="Labutti K."/>
            <person name="Kuo R."/>
            <person name="Ohm R.A."/>
            <person name="Bhattacharya S.S."/>
            <person name="Shirouzu T."/>
            <person name="Yoshinaga Y."/>
            <person name="Martin F.M."/>
            <person name="Grigoriev I.V."/>
            <person name="Hibbett D.S."/>
        </authorList>
    </citation>
    <scope>NUCLEOTIDE SEQUENCE [LARGE SCALE GENOMIC DNA]</scope>
    <source>
        <strain evidence="3 4">HHB9708</strain>
    </source>
</reference>
<evidence type="ECO:0000313" key="3">
    <source>
        <dbReference type="EMBL" id="KZS96310.1"/>
    </source>
</evidence>
<feature type="region of interest" description="Disordered" evidence="2">
    <location>
        <begin position="107"/>
        <end position="141"/>
    </location>
</feature>
<dbReference type="OrthoDB" id="10255576at2759"/>
<dbReference type="EMBL" id="KV419399">
    <property type="protein sequence ID" value="KZS96310.1"/>
    <property type="molecule type" value="Genomic_DNA"/>
</dbReference>
<gene>
    <name evidence="3" type="ORF">SISNIDRAFT_450983</name>
</gene>
<accession>A0A164XUS9</accession>
<dbReference type="Pfam" id="PF05071">
    <property type="entry name" value="NDUFA12"/>
    <property type="match status" value="1"/>
</dbReference>
<dbReference type="STRING" id="1314777.A0A164XUS9"/>
<proteinExistence type="inferred from homology"/>
<name>A0A164XUS9_9AGAM</name>
<sequence length="141" mass="16629">MTSLFNRLWHFIRKPTRYVGRDLEGNKFYEYPSRTEDPRRTRRVVKYVNKEILNVGRGGFKIPVQWTAWLAHTRPHPPTLEELQRDRFRLEKLMINVKTIQEREQAEREAGLLIPETNPQIQEADQESTAQSTPATSPLSK</sequence>
<evidence type="ECO:0000256" key="2">
    <source>
        <dbReference type="SAM" id="MobiDB-lite"/>
    </source>
</evidence>
<dbReference type="Proteomes" id="UP000076722">
    <property type="component" value="Unassembled WGS sequence"/>
</dbReference>
<dbReference type="GO" id="GO:0005739">
    <property type="term" value="C:mitochondrion"/>
    <property type="evidence" value="ECO:0007669"/>
    <property type="project" value="TreeGrafter"/>
</dbReference>
<dbReference type="GO" id="GO:0032981">
    <property type="term" value="P:mitochondrial respiratory chain complex I assembly"/>
    <property type="evidence" value="ECO:0007669"/>
    <property type="project" value="TreeGrafter"/>
</dbReference>
<evidence type="ECO:0000313" key="4">
    <source>
        <dbReference type="Proteomes" id="UP000076722"/>
    </source>
</evidence>